<keyword evidence="3" id="KW-1185">Reference proteome</keyword>
<sequence>MKAALPLGALVIGIVIGWLIKNIPDAAEASHMSSSETRGGAAVANSSALVAAGPAGGSTQASGKSHDRPPKEAQDELPKMQIEAVTKHLMDSMQEQQTKRHEERIAKLVDKLGLDASQEAKLRDYFKQQAEATKVTVGDDGKSVQMTQRNDGKSLDDFLKDLLTDSQEQDYTKMKETERDQRVEARTLREMASLTQAVELRPEQRDAVYAILQEQARGDESAPGPKMLNAGMLAPPMEAGGEGSSVDAVMSFRMAGSDAFGSDESAIEQARQQHQAQIDDKVNSMSGVLDEKQLEQYRASLGKGMVMLPR</sequence>
<evidence type="ECO:0000256" key="1">
    <source>
        <dbReference type="SAM" id="MobiDB-lite"/>
    </source>
</evidence>
<name>A0A858RM89_9BACT</name>
<reference evidence="2 3" key="1">
    <citation type="submission" date="2020-04" db="EMBL/GenBank/DDBJ databases">
        <title>Luteolibacter sp. G-1-1-1 isolated from soil.</title>
        <authorList>
            <person name="Dahal R.H."/>
        </authorList>
    </citation>
    <scope>NUCLEOTIDE SEQUENCE [LARGE SCALE GENOMIC DNA]</scope>
    <source>
        <strain evidence="2 3">G-1-1-1</strain>
    </source>
</reference>
<dbReference type="EMBL" id="CP051774">
    <property type="protein sequence ID" value="QJE97103.1"/>
    <property type="molecule type" value="Genomic_DNA"/>
</dbReference>
<organism evidence="2 3">
    <name type="scientific">Luteolibacter luteus</name>
    <dbReference type="NCBI Taxonomy" id="2728835"/>
    <lineage>
        <taxon>Bacteria</taxon>
        <taxon>Pseudomonadati</taxon>
        <taxon>Verrucomicrobiota</taxon>
        <taxon>Verrucomicrobiia</taxon>
        <taxon>Verrucomicrobiales</taxon>
        <taxon>Verrucomicrobiaceae</taxon>
        <taxon>Luteolibacter</taxon>
    </lineage>
</organism>
<proteinExistence type="predicted"/>
<dbReference type="Proteomes" id="UP000501812">
    <property type="component" value="Chromosome"/>
</dbReference>
<gene>
    <name evidence="2" type="ORF">HHL09_15345</name>
</gene>
<dbReference type="AlphaFoldDB" id="A0A858RM89"/>
<dbReference type="RefSeq" id="WP_169455503.1">
    <property type="nucleotide sequence ID" value="NZ_CP051774.1"/>
</dbReference>
<accession>A0A858RM89</accession>
<feature type="region of interest" description="Disordered" evidence="1">
    <location>
        <begin position="52"/>
        <end position="76"/>
    </location>
</feature>
<evidence type="ECO:0000313" key="2">
    <source>
        <dbReference type="EMBL" id="QJE97103.1"/>
    </source>
</evidence>
<evidence type="ECO:0000313" key="3">
    <source>
        <dbReference type="Proteomes" id="UP000501812"/>
    </source>
</evidence>
<feature type="compositionally biased region" description="Basic and acidic residues" evidence="1">
    <location>
        <begin position="64"/>
        <end position="76"/>
    </location>
</feature>
<dbReference type="KEGG" id="luo:HHL09_15345"/>
<protein>
    <submittedName>
        <fullName evidence="2">Uncharacterized protein</fullName>
    </submittedName>
</protein>